<accession>A0ABR2VN33</accession>
<evidence type="ECO:0000259" key="1">
    <source>
        <dbReference type="Pfam" id="PF00248"/>
    </source>
</evidence>
<protein>
    <recommendedName>
        <fullName evidence="1">NADP-dependent oxidoreductase domain-containing protein</fullName>
    </recommendedName>
</protein>
<keyword evidence="3" id="KW-1185">Reference proteome</keyword>
<evidence type="ECO:0000313" key="2">
    <source>
        <dbReference type="EMBL" id="KAK9685196.1"/>
    </source>
</evidence>
<dbReference type="Proteomes" id="UP001479436">
    <property type="component" value="Unassembled WGS sequence"/>
</dbReference>
<dbReference type="Pfam" id="PF00248">
    <property type="entry name" value="Aldo_ket_red"/>
    <property type="match status" value="1"/>
</dbReference>
<organism evidence="2 3">
    <name type="scientific">Basidiobolus ranarum</name>
    <dbReference type="NCBI Taxonomy" id="34480"/>
    <lineage>
        <taxon>Eukaryota</taxon>
        <taxon>Fungi</taxon>
        <taxon>Fungi incertae sedis</taxon>
        <taxon>Zoopagomycota</taxon>
        <taxon>Entomophthoromycotina</taxon>
        <taxon>Basidiobolomycetes</taxon>
        <taxon>Basidiobolales</taxon>
        <taxon>Basidiobolaceae</taxon>
        <taxon>Basidiobolus</taxon>
    </lineage>
</organism>
<proteinExistence type="predicted"/>
<dbReference type="InterPro" id="IPR023210">
    <property type="entry name" value="NADP_OxRdtase_dom"/>
</dbReference>
<dbReference type="SUPFAM" id="SSF51430">
    <property type="entry name" value="NAD(P)-linked oxidoreductase"/>
    <property type="match status" value="1"/>
</dbReference>
<name>A0ABR2VN33_9FUNG</name>
<dbReference type="InterPro" id="IPR036812">
    <property type="entry name" value="NAD(P)_OxRdtase_dom_sf"/>
</dbReference>
<dbReference type="Gene3D" id="3.20.20.100">
    <property type="entry name" value="NADP-dependent oxidoreductase domain"/>
    <property type="match status" value="1"/>
</dbReference>
<reference evidence="2 3" key="1">
    <citation type="submission" date="2023-04" db="EMBL/GenBank/DDBJ databases">
        <title>Genome of Basidiobolus ranarum AG-B5.</title>
        <authorList>
            <person name="Stajich J.E."/>
            <person name="Carter-House D."/>
            <person name="Gryganskyi A."/>
        </authorList>
    </citation>
    <scope>NUCLEOTIDE SEQUENCE [LARGE SCALE GENOMIC DNA]</scope>
    <source>
        <strain evidence="2 3">AG-B5</strain>
    </source>
</reference>
<gene>
    <name evidence="2" type="ORF">K7432_015597</name>
</gene>
<evidence type="ECO:0000313" key="3">
    <source>
        <dbReference type="Proteomes" id="UP001479436"/>
    </source>
</evidence>
<feature type="domain" description="NADP-dependent oxidoreductase" evidence="1">
    <location>
        <begin position="2"/>
        <end position="42"/>
    </location>
</feature>
<comment type="caution">
    <text evidence="2">The sequence shown here is derived from an EMBL/GenBank/DDBJ whole genome shotgun (WGS) entry which is preliminary data.</text>
</comment>
<sequence length="85" mass="9137">MAKAPRVFPLVGGRRVEQLQGNIEALNIKLTSEQIEYLESINSFDVGFPNEFVGPDPKITGKFTGLTAACAALAIEQDPKPIGHA</sequence>
<dbReference type="EMBL" id="JASJQH010009047">
    <property type="protein sequence ID" value="KAK9685196.1"/>
    <property type="molecule type" value="Genomic_DNA"/>
</dbReference>